<reference evidence="5 6" key="2">
    <citation type="submission" date="2024-05" db="EMBL/GenBank/DDBJ databases">
        <authorList>
            <person name="Chen Y."/>
            <person name="Shah S."/>
            <person name="Dougan E. K."/>
            <person name="Thang M."/>
            <person name="Chan C."/>
        </authorList>
    </citation>
    <scope>NUCLEOTIDE SEQUENCE [LARGE SCALE GENOMIC DNA]</scope>
</reference>
<evidence type="ECO:0000313" key="6">
    <source>
        <dbReference type="Proteomes" id="UP001152797"/>
    </source>
</evidence>
<name>A0A9P1CB67_9DINO</name>
<dbReference type="Proteomes" id="UP001152797">
    <property type="component" value="Unassembled WGS sequence"/>
</dbReference>
<dbReference type="InterPro" id="IPR003817">
    <property type="entry name" value="PS_Dcarbxylase"/>
</dbReference>
<dbReference type="Pfam" id="PF02666">
    <property type="entry name" value="PS_Dcarbxylase"/>
    <property type="match status" value="1"/>
</dbReference>
<dbReference type="EMBL" id="CAMXCT010001265">
    <property type="protein sequence ID" value="CAI3988419.1"/>
    <property type="molecule type" value="Genomic_DNA"/>
</dbReference>
<keyword evidence="2" id="KW-0456">Lyase</keyword>
<evidence type="ECO:0000313" key="5">
    <source>
        <dbReference type="EMBL" id="CAL4775731.1"/>
    </source>
</evidence>
<dbReference type="GO" id="GO:0008654">
    <property type="term" value="P:phospholipid biosynthetic process"/>
    <property type="evidence" value="ECO:0007669"/>
    <property type="project" value="InterPro"/>
</dbReference>
<evidence type="ECO:0000256" key="2">
    <source>
        <dbReference type="ARBA" id="ARBA00023239"/>
    </source>
</evidence>
<reference evidence="4" key="1">
    <citation type="submission" date="2022-10" db="EMBL/GenBank/DDBJ databases">
        <authorList>
            <person name="Chen Y."/>
            <person name="Dougan E. K."/>
            <person name="Chan C."/>
            <person name="Rhodes N."/>
            <person name="Thang M."/>
        </authorList>
    </citation>
    <scope>NUCLEOTIDE SEQUENCE</scope>
</reference>
<feature type="compositionally biased region" description="Basic residues" evidence="3">
    <location>
        <begin position="1"/>
        <end position="10"/>
    </location>
</feature>
<evidence type="ECO:0000313" key="4">
    <source>
        <dbReference type="EMBL" id="CAI3988419.1"/>
    </source>
</evidence>
<dbReference type="GO" id="GO:0004609">
    <property type="term" value="F:phosphatidylserine decarboxylase activity"/>
    <property type="evidence" value="ECO:0007669"/>
    <property type="project" value="InterPro"/>
</dbReference>
<gene>
    <name evidence="4" type="ORF">C1SCF055_LOCUS15593</name>
</gene>
<dbReference type="EMBL" id="CAMXCT030001265">
    <property type="protein sequence ID" value="CAL4775731.1"/>
    <property type="molecule type" value="Genomic_DNA"/>
</dbReference>
<proteinExistence type="predicted"/>
<keyword evidence="1" id="KW-0210">Decarboxylase</keyword>
<feature type="region of interest" description="Disordered" evidence="3">
    <location>
        <begin position="1"/>
        <end position="21"/>
    </location>
</feature>
<evidence type="ECO:0000256" key="3">
    <source>
        <dbReference type="SAM" id="MobiDB-lite"/>
    </source>
</evidence>
<feature type="compositionally biased region" description="Basic and acidic residues" evidence="3">
    <location>
        <begin position="11"/>
        <end position="21"/>
    </location>
</feature>
<organism evidence="4">
    <name type="scientific">Cladocopium goreaui</name>
    <dbReference type="NCBI Taxonomy" id="2562237"/>
    <lineage>
        <taxon>Eukaryota</taxon>
        <taxon>Sar</taxon>
        <taxon>Alveolata</taxon>
        <taxon>Dinophyceae</taxon>
        <taxon>Suessiales</taxon>
        <taxon>Symbiodiniaceae</taxon>
        <taxon>Cladocopium</taxon>
    </lineage>
</organism>
<sequence>MGCRGSKKQSGKIEEEKTEKIEAGALPKVEPRFRHTRHVIDRQTGKTFKEVIPGPVWSTLKGLYVTSACGVVPAHHLRCCLRRLTEHAGRKMRSRSSQKDIRKFCDVYNIDLDEVLLPLSEFATMNDFFTRELKPSARPIHSSEEPGVFTSCADCRLIIFQTLEEATSIWIKGLKFSLTELLGEAVAKPFLEKPGCSVAVCRLAPQDYHRFHFPCGPGKVLDQSYLAGEYYSVNPVAINNPKVDVLTENCRSVTRLQHPNFGQVAFVAVGATLVGSVQLLKEADSMFDKGECYGYFQYGGSTCVIITEPGAVSWDADLLDASARGLETYVRMGEQVGVSPAPA</sequence>
<keyword evidence="6" id="KW-1185">Reference proteome</keyword>
<dbReference type="EMBL" id="CAMXCT020001265">
    <property type="protein sequence ID" value="CAL1141794.1"/>
    <property type="molecule type" value="Genomic_DNA"/>
</dbReference>
<comment type="caution">
    <text evidence="4">The sequence shown here is derived from an EMBL/GenBank/DDBJ whole genome shotgun (WGS) entry which is preliminary data.</text>
</comment>
<evidence type="ECO:0000256" key="1">
    <source>
        <dbReference type="ARBA" id="ARBA00022793"/>
    </source>
</evidence>
<dbReference type="PANTHER" id="PTHR10067:SF17">
    <property type="entry name" value="PHOSPHATIDYLSERINE DECARBOXYLASE PROENZYME 2"/>
    <property type="match status" value="1"/>
</dbReference>
<dbReference type="AlphaFoldDB" id="A0A9P1CB67"/>
<protein>
    <submittedName>
        <fullName evidence="5">Obg-like ATPase 1</fullName>
    </submittedName>
</protein>
<dbReference type="PANTHER" id="PTHR10067">
    <property type="entry name" value="PHOSPHATIDYLSERINE DECARBOXYLASE"/>
    <property type="match status" value="1"/>
</dbReference>
<accession>A0A9P1CB67</accession>
<dbReference type="OrthoDB" id="415316at2759"/>